<dbReference type="OrthoDB" id="1259234at2"/>
<organism evidence="1 2">
    <name type="scientific">Chryseobacterium taichungense</name>
    <dbReference type="NCBI Taxonomy" id="295069"/>
    <lineage>
        <taxon>Bacteria</taxon>
        <taxon>Pseudomonadati</taxon>
        <taxon>Bacteroidota</taxon>
        <taxon>Flavobacteriia</taxon>
        <taxon>Flavobacteriales</taxon>
        <taxon>Weeksellaceae</taxon>
        <taxon>Chryseobacterium group</taxon>
        <taxon>Chryseobacterium</taxon>
    </lineage>
</organism>
<dbReference type="Proteomes" id="UP000199450">
    <property type="component" value="Unassembled WGS sequence"/>
</dbReference>
<name>A0A1H7WAL3_9FLAO</name>
<dbReference type="EMBL" id="FOBV01000001">
    <property type="protein sequence ID" value="SEM18531.1"/>
    <property type="molecule type" value="Genomic_DNA"/>
</dbReference>
<accession>A0A1H7WAL3</accession>
<reference evidence="2" key="1">
    <citation type="submission" date="2016-10" db="EMBL/GenBank/DDBJ databases">
        <authorList>
            <person name="Varghese N."/>
            <person name="Submissions S."/>
        </authorList>
    </citation>
    <scope>NUCLEOTIDE SEQUENCE [LARGE SCALE GENOMIC DNA]</scope>
    <source>
        <strain evidence="2">DSM 17453</strain>
    </source>
</reference>
<sequence length="264" mass="30996">MLVNEHSKKQGKRATLFSFLFFSLLFKSQTFIRNSDEKIFENITVLHEQKSVEIDKSNFKNFPFDTKDKIVYNGKLLDFSISHDTLYFFDKVKEIEEVHISGDNLNNKKEKTINGNELKRYSAAIFPNNLVATFIQVDVKKKTFVKSITFFPEPASFPNDINGSIEIQILPNVNGFPDNDNPILSFQKDISETVQKKWDIVLPKIIKYPENGFFVTFFYKSVDKRRTAILKLNKDTYSYFYYPQSKEWKMATFNGYLYKLKILQ</sequence>
<evidence type="ECO:0000313" key="2">
    <source>
        <dbReference type="Proteomes" id="UP000199450"/>
    </source>
</evidence>
<proteinExistence type="predicted"/>
<dbReference type="STRING" id="295069.SAMN05421856_101611"/>
<dbReference type="AlphaFoldDB" id="A0A1H7WAL3"/>
<protein>
    <submittedName>
        <fullName evidence="1">Uncharacterized protein</fullName>
    </submittedName>
</protein>
<gene>
    <name evidence="1" type="ORF">SAMN05421856_101611</name>
</gene>
<dbReference type="RefSeq" id="WP_143052632.1">
    <property type="nucleotide sequence ID" value="NZ_FOBV01000001.1"/>
</dbReference>
<evidence type="ECO:0000313" key="1">
    <source>
        <dbReference type="EMBL" id="SEM18531.1"/>
    </source>
</evidence>
<keyword evidence="2" id="KW-1185">Reference proteome</keyword>